<dbReference type="PANTHER" id="PTHR45339">
    <property type="entry name" value="HYBRID SIGNAL TRANSDUCTION HISTIDINE KINASE J"/>
    <property type="match status" value="1"/>
</dbReference>
<feature type="domain" description="HAMP" evidence="4">
    <location>
        <begin position="329"/>
        <end position="376"/>
    </location>
</feature>
<reference evidence="5" key="1">
    <citation type="journal article" date="2020" name="Fungal Divers.">
        <title>Resolving the Mortierellaceae phylogeny through synthesis of multi-gene phylogenetics and phylogenomics.</title>
        <authorList>
            <person name="Vandepol N."/>
            <person name="Liber J."/>
            <person name="Desiro A."/>
            <person name="Na H."/>
            <person name="Kennedy M."/>
            <person name="Barry K."/>
            <person name="Grigoriev I.V."/>
            <person name="Miller A.N."/>
            <person name="O'Donnell K."/>
            <person name="Stajich J.E."/>
            <person name="Bonito G."/>
        </authorList>
    </citation>
    <scope>NUCLEOTIDE SEQUENCE</scope>
    <source>
        <strain evidence="5">CK1249</strain>
    </source>
</reference>
<protein>
    <recommendedName>
        <fullName evidence="4">HAMP domain-containing protein</fullName>
    </recommendedName>
</protein>
<dbReference type="AlphaFoldDB" id="A0A9P6LVV4"/>
<dbReference type="FunFam" id="1.20.120.1530:FF:000003">
    <property type="entry name" value="Atypical/HisK protein kinase"/>
    <property type="match status" value="1"/>
</dbReference>
<dbReference type="GO" id="GO:0016020">
    <property type="term" value="C:membrane"/>
    <property type="evidence" value="ECO:0007669"/>
    <property type="project" value="InterPro"/>
</dbReference>
<feature type="domain" description="HAMP" evidence="4">
    <location>
        <begin position="508"/>
        <end position="560"/>
    </location>
</feature>
<feature type="domain" description="HAMP" evidence="4">
    <location>
        <begin position="416"/>
        <end position="468"/>
    </location>
</feature>
<sequence length="1103" mass="117819">MSTLTEAYVCHVGNVLDMLAQDKDLDPTSLSFVSPTPLPVDFVDASTPAYIQQVDAALQRVVQKVFLMESEIARHRQLLRTLQPAGSLVSDITLAAPILTPPVDSLSPPISAASRWTDGHWEFVNHTSTHTSIQQERQHPQERHYQQQLAEQHQHQHQQPRFRSIDTPVPENGSMRPKVTVPAPASHSINATGNGAICLVQPTDLNGHAASHGHTVLSSDPRALAPTTNAASKPTHAPSFVTSVPSTSSLSTMAISTKTTTAAAAASETIPCAECIQQCALVAAAEVISVAAQGVEGKLGVQAKIADERGIWKEFVRHLNTMTVGHSEQVRDIASVCTAVAHGDLSQKITVAVKGETLVLKNTINTMVDQLRSFSSEVTRVAHEVGTEGKLGGQAHVKGVDGTWKELTDNVNTMAANLTAQVRDIANVSKAVAKGDLSKKISVEVKGEMMDLKHTINTMVDQLQEFATEVSRVSLEVGTEGKLGGQAHVKDVSGTWKELTDNVNLMASNLTGQVRDIATVCKAVACGDLTKKVSVPVQGEILELKETMNTMVDQLRTFAAEVTRVAREVGTEGKLGGQAEVEGVDGTWKELTDNVNTMAANLTAQVRDIASVSKAVAKGDLSKKISVEVKGEMMDLKHTINIMVDQLQEFATEVSRVSLEVGTEGKLGGQAVVKDVSGTWKELTDNVNTMASNLTTQVRSIAEVTTAVACGDLSKTIDVEAQGEISELKKTVNSMVEQLRTFAAEVTRVAREVGTEGRLGGQAKVEDVSGTWKELTDNVNTMATNLTTQVRSIAEVTTAVACGDLSKTIDVEAQGEISSLKKTVNSMVEQLRTFAAEVTRVAREVGTEGKLGGQAHVKGVEGGWKELTDNVNTMAANLTAQVRDIANVSKAVAKGDLSKKISVEVKGEMMDLKHTINTMVDQLQEFATEVSRVSLEVGTEGKLGGQAVVKDVSGTWKELTDNVNTMASNLTTQVRSIAEVTTAVACGDLSKTIDVEAQGEISELKLTVNSMVEQLRTFAAEVTRVAREVGTEGRLGGQAKVEDVSGTWKELTDNVNTMATNLTTQVRSIAEVTTAVACGDLSKTIDVEAQGEISELKKTVNSM</sequence>
<dbReference type="Pfam" id="PF00672">
    <property type="entry name" value="HAMP"/>
    <property type="match status" value="4"/>
</dbReference>
<evidence type="ECO:0000313" key="5">
    <source>
        <dbReference type="EMBL" id="KAF9945850.1"/>
    </source>
</evidence>
<dbReference type="CDD" id="cd06225">
    <property type="entry name" value="HAMP"/>
    <property type="match status" value="9"/>
</dbReference>
<organism evidence="5 6">
    <name type="scientific">Mortierella alpina</name>
    <name type="common">Oleaginous fungus</name>
    <name type="synonym">Mortierella renispora</name>
    <dbReference type="NCBI Taxonomy" id="64518"/>
    <lineage>
        <taxon>Eukaryota</taxon>
        <taxon>Fungi</taxon>
        <taxon>Fungi incertae sedis</taxon>
        <taxon>Mucoromycota</taxon>
        <taxon>Mortierellomycotina</taxon>
        <taxon>Mortierellomycetes</taxon>
        <taxon>Mortierellales</taxon>
        <taxon>Mortierellaceae</taxon>
        <taxon>Mortierella</taxon>
    </lineage>
</organism>
<evidence type="ECO:0000256" key="2">
    <source>
        <dbReference type="ARBA" id="ARBA00023012"/>
    </source>
</evidence>
<dbReference type="PROSITE" id="PS50885">
    <property type="entry name" value="HAMP"/>
    <property type="match status" value="9"/>
</dbReference>
<dbReference type="SMART" id="SM00304">
    <property type="entry name" value="HAMP"/>
    <property type="match status" value="9"/>
</dbReference>
<feature type="domain" description="HAMP" evidence="4">
    <location>
        <begin position="784"/>
        <end position="836"/>
    </location>
</feature>
<dbReference type="Pfam" id="PF18947">
    <property type="entry name" value="HAMP_2"/>
    <property type="match status" value="5"/>
</dbReference>
<evidence type="ECO:0000259" key="4">
    <source>
        <dbReference type="PROSITE" id="PS50885"/>
    </source>
</evidence>
<dbReference type="SUPFAM" id="SSF58104">
    <property type="entry name" value="Methyl-accepting chemotaxis protein (MCP) signaling domain"/>
    <property type="match status" value="5"/>
</dbReference>
<feature type="domain" description="HAMP" evidence="4">
    <location>
        <begin position="876"/>
        <end position="928"/>
    </location>
</feature>
<feature type="compositionally biased region" description="Basic and acidic residues" evidence="3">
    <location>
        <begin position="136"/>
        <end position="145"/>
    </location>
</feature>
<keyword evidence="6" id="KW-1185">Reference proteome</keyword>
<dbReference type="FunFam" id="1.20.120.1530:FF:000002">
    <property type="entry name" value="Two-component osmosensing histidine kinase"/>
    <property type="match status" value="3"/>
</dbReference>
<keyword evidence="1" id="KW-0597">Phosphoprotein</keyword>
<dbReference type="Gene3D" id="1.20.120.1530">
    <property type="match status" value="6"/>
</dbReference>
<dbReference type="Proteomes" id="UP000738359">
    <property type="component" value="Unassembled WGS sequence"/>
</dbReference>
<feature type="region of interest" description="Disordered" evidence="3">
    <location>
        <begin position="129"/>
        <end position="180"/>
    </location>
</feature>
<dbReference type="InterPro" id="IPR003660">
    <property type="entry name" value="HAMP_dom"/>
</dbReference>
<keyword evidence="2" id="KW-0902">Two-component regulatory system</keyword>
<feature type="domain" description="HAMP" evidence="4">
    <location>
        <begin position="968"/>
        <end position="1020"/>
    </location>
</feature>
<dbReference type="GO" id="GO:0000160">
    <property type="term" value="P:phosphorelay signal transduction system"/>
    <property type="evidence" value="ECO:0007669"/>
    <property type="project" value="UniProtKB-KW"/>
</dbReference>
<name>A0A9P6LVV4_MORAP</name>
<dbReference type="GO" id="GO:0004673">
    <property type="term" value="F:protein histidine kinase activity"/>
    <property type="evidence" value="ECO:0007669"/>
    <property type="project" value="TreeGrafter"/>
</dbReference>
<dbReference type="OrthoDB" id="10266508at2759"/>
<feature type="domain" description="HAMP" evidence="4">
    <location>
        <begin position="1060"/>
        <end position="1103"/>
    </location>
</feature>
<feature type="non-terminal residue" evidence="5">
    <location>
        <position position="1103"/>
    </location>
</feature>
<dbReference type="EMBL" id="JAAAHY010001983">
    <property type="protein sequence ID" value="KAF9945850.1"/>
    <property type="molecule type" value="Genomic_DNA"/>
</dbReference>
<feature type="domain" description="HAMP" evidence="4">
    <location>
        <begin position="600"/>
        <end position="652"/>
    </location>
</feature>
<evidence type="ECO:0000256" key="3">
    <source>
        <dbReference type="SAM" id="MobiDB-lite"/>
    </source>
</evidence>
<feature type="domain" description="HAMP" evidence="4">
    <location>
        <begin position="692"/>
        <end position="744"/>
    </location>
</feature>
<dbReference type="PANTHER" id="PTHR45339:SF1">
    <property type="entry name" value="HYBRID SIGNAL TRANSDUCTION HISTIDINE KINASE J"/>
    <property type="match status" value="1"/>
</dbReference>
<evidence type="ECO:0000313" key="6">
    <source>
        <dbReference type="Proteomes" id="UP000738359"/>
    </source>
</evidence>
<accession>A0A9P6LVV4</accession>
<dbReference type="GO" id="GO:0071474">
    <property type="term" value="P:cellular hyperosmotic response"/>
    <property type="evidence" value="ECO:0007669"/>
    <property type="project" value="TreeGrafter"/>
</dbReference>
<evidence type="ECO:0000256" key="1">
    <source>
        <dbReference type="ARBA" id="ARBA00022553"/>
    </source>
</evidence>
<feature type="region of interest" description="Disordered" evidence="3">
    <location>
        <begin position="211"/>
        <end position="245"/>
    </location>
</feature>
<gene>
    <name evidence="5" type="ORF">BGZ70_003534</name>
</gene>
<proteinExistence type="predicted"/>
<comment type="caution">
    <text evidence="5">The sequence shown here is derived from an EMBL/GenBank/DDBJ whole genome shotgun (WGS) entry which is preliminary data.</text>
</comment>